<feature type="transmembrane region" description="Helical" evidence="1">
    <location>
        <begin position="231"/>
        <end position="252"/>
    </location>
</feature>
<feature type="transmembrane region" description="Helical" evidence="1">
    <location>
        <begin position="148"/>
        <end position="167"/>
    </location>
</feature>
<protein>
    <submittedName>
        <fullName evidence="2">Uncharacterized protein</fullName>
    </submittedName>
</protein>
<dbReference type="RefSeq" id="WP_171151108.1">
    <property type="nucleotide sequence ID" value="NZ_JABENB010000001.1"/>
</dbReference>
<keyword evidence="1" id="KW-0472">Membrane</keyword>
<feature type="transmembrane region" description="Helical" evidence="1">
    <location>
        <begin position="62"/>
        <end position="81"/>
    </location>
</feature>
<evidence type="ECO:0000256" key="1">
    <source>
        <dbReference type="SAM" id="Phobius"/>
    </source>
</evidence>
<keyword evidence="1" id="KW-0812">Transmembrane</keyword>
<dbReference type="AlphaFoldDB" id="A0A849AF46"/>
<gene>
    <name evidence="2" type="ORF">HJ588_00990</name>
</gene>
<sequence>MTASTARLTAAPLGVVAGLIAAALLILGAYTGHDVTAYAGLLAGLVLAWGWPVLLDLPRPPGTSAVLAVGALGAAGIVAFSGDGEDGMRALSVVLAIALVLAFLHELLRTDGRHQLVVSLAGSALGLALLASGAFYAGAASHPFGDHAVAVVAGASALGLVAEALLGRGASAEWVLPVGLLLGAAVGVLVGIGTDGHWNVLLIAGLVAAAVATAVRRVLSGLPATEPAARLAYGAAAVLSTGVVAYAAQWAINR</sequence>
<name>A0A849AF46_9MICO</name>
<feature type="transmembrane region" description="Helical" evidence="1">
    <location>
        <begin position="198"/>
        <end position="219"/>
    </location>
</feature>
<reference evidence="2 3" key="1">
    <citation type="submission" date="2020-05" db="EMBL/GenBank/DDBJ databases">
        <title>Flexivirga sp. ID2601S isolated from air conditioner.</title>
        <authorList>
            <person name="Kim D.H."/>
        </authorList>
    </citation>
    <scope>NUCLEOTIDE SEQUENCE [LARGE SCALE GENOMIC DNA]</scope>
    <source>
        <strain evidence="2 3">ID2601S</strain>
    </source>
</reference>
<feature type="transmembrane region" description="Helical" evidence="1">
    <location>
        <begin position="174"/>
        <end position="192"/>
    </location>
</feature>
<feature type="transmembrane region" description="Helical" evidence="1">
    <location>
        <begin position="116"/>
        <end position="136"/>
    </location>
</feature>
<dbReference type="EMBL" id="JABENB010000001">
    <property type="protein sequence ID" value="NNG37851.1"/>
    <property type="molecule type" value="Genomic_DNA"/>
</dbReference>
<proteinExistence type="predicted"/>
<dbReference type="Proteomes" id="UP000557772">
    <property type="component" value="Unassembled WGS sequence"/>
</dbReference>
<keyword evidence="3" id="KW-1185">Reference proteome</keyword>
<feature type="transmembrane region" description="Helical" evidence="1">
    <location>
        <begin position="87"/>
        <end position="104"/>
    </location>
</feature>
<feature type="transmembrane region" description="Helical" evidence="1">
    <location>
        <begin position="12"/>
        <end position="31"/>
    </location>
</feature>
<feature type="transmembrane region" description="Helical" evidence="1">
    <location>
        <begin position="37"/>
        <end position="55"/>
    </location>
</feature>
<evidence type="ECO:0000313" key="2">
    <source>
        <dbReference type="EMBL" id="NNG37851.1"/>
    </source>
</evidence>
<comment type="caution">
    <text evidence="2">The sequence shown here is derived from an EMBL/GenBank/DDBJ whole genome shotgun (WGS) entry which is preliminary data.</text>
</comment>
<keyword evidence="1" id="KW-1133">Transmembrane helix</keyword>
<accession>A0A849AF46</accession>
<evidence type="ECO:0000313" key="3">
    <source>
        <dbReference type="Proteomes" id="UP000557772"/>
    </source>
</evidence>
<organism evidence="2 3">
    <name type="scientific">Flexivirga aerilata</name>
    <dbReference type="NCBI Taxonomy" id="1656889"/>
    <lineage>
        <taxon>Bacteria</taxon>
        <taxon>Bacillati</taxon>
        <taxon>Actinomycetota</taxon>
        <taxon>Actinomycetes</taxon>
        <taxon>Micrococcales</taxon>
        <taxon>Dermacoccaceae</taxon>
        <taxon>Flexivirga</taxon>
    </lineage>
</organism>